<evidence type="ECO:0000313" key="1">
    <source>
        <dbReference type="EMBL" id="ADD44357.1"/>
    </source>
</evidence>
<organism evidence="1 2">
    <name type="scientific">Stackebrandtia nassauensis (strain DSM 44728 / CIP 108903 / NRRL B-16338 / NBRC 102104 / LLR-40K-21)</name>
    <dbReference type="NCBI Taxonomy" id="446470"/>
    <lineage>
        <taxon>Bacteria</taxon>
        <taxon>Bacillati</taxon>
        <taxon>Actinomycetota</taxon>
        <taxon>Actinomycetes</taxon>
        <taxon>Glycomycetales</taxon>
        <taxon>Glycomycetaceae</taxon>
        <taxon>Stackebrandtia</taxon>
    </lineage>
</organism>
<protein>
    <recommendedName>
        <fullName evidence="3">N-acetyltransferase domain-containing protein</fullName>
    </recommendedName>
</protein>
<dbReference type="AlphaFoldDB" id="D3Q7L5"/>
<dbReference type="HOGENOM" id="CLU_069431_0_0_11"/>
<accession>D3Q7L5</accession>
<dbReference type="InterPro" id="IPR016181">
    <property type="entry name" value="Acyl_CoA_acyltransferase"/>
</dbReference>
<sequence>MSLTITTLAERPELTGAFWELRDNWPRYITEDRVSWFHYGAILTTFPEYVLVATDADGQLVARALSVPFKLDLEGRRELPSGGWDQALLWAFSDHRASREPDVVSAIEISVDNRHLGRGLSREVLASMRDNARARGFAELVAPLRPTGKHLEPDAPMSEYAWRTREDGLPHDPWIRTHVRAGAVIDSVASTSMVVTGSLADWRTWTGLPFDTSGPVVVPSGLNPAQCYVEADYAVYVEPNVWVRHALTG</sequence>
<dbReference type="Proteomes" id="UP000000844">
    <property type="component" value="Chromosome"/>
</dbReference>
<dbReference type="OrthoDB" id="342444at2"/>
<reference evidence="1 2" key="1">
    <citation type="journal article" date="2009" name="Stand. Genomic Sci.">
        <title>Complete genome sequence of Stackebrandtia nassauensis type strain (LLR-40K-21).</title>
        <authorList>
            <person name="Munk C."/>
            <person name="Lapidus A."/>
            <person name="Copeland A."/>
            <person name="Jando M."/>
            <person name="Mayilraj S."/>
            <person name="Glavina Del Rio T."/>
            <person name="Nolan M."/>
            <person name="Chen F."/>
            <person name="Lucas S."/>
            <person name="Tice H."/>
            <person name="Cheng J.F."/>
            <person name="Han C."/>
            <person name="Detter J.C."/>
            <person name="Bruce D."/>
            <person name="Goodwin L."/>
            <person name="Chain P."/>
            <person name="Pitluck S."/>
            <person name="Goker M."/>
            <person name="Ovchinikova G."/>
            <person name="Pati A."/>
            <person name="Ivanova N."/>
            <person name="Mavromatis K."/>
            <person name="Chen A."/>
            <person name="Palaniappan K."/>
            <person name="Land M."/>
            <person name="Hauser L."/>
            <person name="Chang Y.J."/>
            <person name="Jeffries C.D."/>
            <person name="Bristow J."/>
            <person name="Eisen J.A."/>
            <person name="Markowitz V."/>
            <person name="Hugenholtz P."/>
            <person name="Kyrpides N.C."/>
            <person name="Klenk H.P."/>
        </authorList>
    </citation>
    <scope>NUCLEOTIDE SEQUENCE [LARGE SCALE GENOMIC DNA]</scope>
    <source>
        <strain evidence="2">DSM 44728 / CIP 108903 / NRRL B-16338 / NBRC 102104 / LLR-40K-21</strain>
    </source>
</reference>
<gene>
    <name evidence="1" type="ordered locus">Snas_4714</name>
</gene>
<dbReference type="STRING" id="446470.Snas_4714"/>
<evidence type="ECO:0008006" key="3">
    <source>
        <dbReference type="Google" id="ProtNLM"/>
    </source>
</evidence>
<keyword evidence="2" id="KW-1185">Reference proteome</keyword>
<proteinExistence type="predicted"/>
<dbReference type="Gene3D" id="3.40.630.30">
    <property type="match status" value="1"/>
</dbReference>
<dbReference type="KEGG" id="sna:Snas_4714"/>
<evidence type="ECO:0000313" key="2">
    <source>
        <dbReference type="Proteomes" id="UP000000844"/>
    </source>
</evidence>
<name>D3Q7L5_STANL</name>
<dbReference type="EMBL" id="CP001778">
    <property type="protein sequence ID" value="ADD44357.1"/>
    <property type="molecule type" value="Genomic_DNA"/>
</dbReference>
<dbReference type="eggNOG" id="COG0456">
    <property type="taxonomic scope" value="Bacteria"/>
</dbReference>
<dbReference type="SUPFAM" id="SSF55729">
    <property type="entry name" value="Acyl-CoA N-acyltransferases (Nat)"/>
    <property type="match status" value="1"/>
</dbReference>
<dbReference type="RefSeq" id="WP_013019928.1">
    <property type="nucleotide sequence ID" value="NC_013947.1"/>
</dbReference>